<proteinExistence type="predicted"/>
<dbReference type="Proteomes" id="UP000095767">
    <property type="component" value="Unassembled WGS sequence"/>
</dbReference>
<dbReference type="EMBL" id="LWDX02006653">
    <property type="protein sequence ID" value="OEL37134.1"/>
    <property type="molecule type" value="Genomic_DNA"/>
</dbReference>
<name>A0A1E5WIH1_9POAL</name>
<dbReference type="AlphaFoldDB" id="A0A1E5WIH1"/>
<protein>
    <submittedName>
        <fullName evidence="1">Uncharacterized protein</fullName>
    </submittedName>
</protein>
<evidence type="ECO:0000313" key="2">
    <source>
        <dbReference type="Proteomes" id="UP000095767"/>
    </source>
</evidence>
<gene>
    <name evidence="1" type="ORF">BAE44_0001853</name>
</gene>
<comment type="caution">
    <text evidence="1">The sequence shown here is derived from an EMBL/GenBank/DDBJ whole genome shotgun (WGS) entry which is preliminary data.</text>
</comment>
<keyword evidence="2" id="KW-1185">Reference proteome</keyword>
<evidence type="ECO:0000313" key="1">
    <source>
        <dbReference type="EMBL" id="OEL37134.1"/>
    </source>
</evidence>
<accession>A0A1E5WIH1</accession>
<organism evidence="1 2">
    <name type="scientific">Dichanthelium oligosanthes</name>
    <dbReference type="NCBI Taxonomy" id="888268"/>
    <lineage>
        <taxon>Eukaryota</taxon>
        <taxon>Viridiplantae</taxon>
        <taxon>Streptophyta</taxon>
        <taxon>Embryophyta</taxon>
        <taxon>Tracheophyta</taxon>
        <taxon>Spermatophyta</taxon>
        <taxon>Magnoliopsida</taxon>
        <taxon>Liliopsida</taxon>
        <taxon>Poales</taxon>
        <taxon>Poaceae</taxon>
        <taxon>PACMAD clade</taxon>
        <taxon>Panicoideae</taxon>
        <taxon>Panicodae</taxon>
        <taxon>Paniceae</taxon>
        <taxon>Dichantheliinae</taxon>
        <taxon>Dichanthelium</taxon>
    </lineage>
</organism>
<reference evidence="1 2" key="1">
    <citation type="submission" date="2016-09" db="EMBL/GenBank/DDBJ databases">
        <title>The draft genome of Dichanthelium oligosanthes: A C3 panicoid grass species.</title>
        <authorList>
            <person name="Studer A.J."/>
            <person name="Schnable J.C."/>
            <person name="Brutnell T.P."/>
        </authorList>
    </citation>
    <scope>NUCLEOTIDE SEQUENCE [LARGE SCALE GENOMIC DNA]</scope>
    <source>
        <strain evidence="2">cv. Kellogg 1175</strain>
        <tissue evidence="1">Leaf</tissue>
    </source>
</reference>
<sequence length="42" mass="4722">MGNSFTQIQKLVGLGRIGTAFQYYVYLSNSLSIQLGPHYKID</sequence>